<feature type="non-terminal residue" evidence="8">
    <location>
        <position position="95"/>
    </location>
</feature>
<protein>
    <submittedName>
        <fullName evidence="8">CIPK28 protein</fullName>
    </submittedName>
</protein>
<comment type="caution">
    <text evidence="8">The sequence shown here is derived from an EMBL/GenBank/DDBJ whole genome shotgun (WGS) entry which is preliminary data.</text>
</comment>
<evidence type="ECO:0000259" key="7">
    <source>
        <dbReference type="PROSITE" id="PS50011"/>
    </source>
</evidence>
<dbReference type="PANTHER" id="PTHR24346">
    <property type="entry name" value="MAP/MICROTUBULE AFFINITY-REGULATING KINASE"/>
    <property type="match status" value="1"/>
</dbReference>
<dbReference type="PROSITE" id="PS50011">
    <property type="entry name" value="PROTEIN_KINASE_DOM"/>
    <property type="match status" value="1"/>
</dbReference>
<sequence>YAPPEMVLGRRYVPQMCDVWSCGVILFVMVCGFLPFEDSNTLALYKKIVAAKYKAASFITVSVKELIAGLLTVDPAARFTIAKVRAHAWYRQIPE</sequence>
<keyword evidence="5" id="KW-0067">ATP-binding</keyword>
<feature type="transmembrane region" description="Helical" evidence="6">
    <location>
        <begin position="12"/>
        <end position="36"/>
    </location>
</feature>
<gene>
    <name evidence="8" type="primary">CIPK28</name>
    <name evidence="8" type="ORF">SNAT2548_LOCUS6487</name>
</gene>
<dbReference type="PANTHER" id="PTHR24346:SF82">
    <property type="entry name" value="KP78A-RELATED"/>
    <property type="match status" value="1"/>
</dbReference>
<dbReference type="InterPro" id="IPR011009">
    <property type="entry name" value="Kinase-like_dom_sf"/>
</dbReference>
<proteinExistence type="predicted"/>
<dbReference type="GO" id="GO:0005737">
    <property type="term" value="C:cytoplasm"/>
    <property type="evidence" value="ECO:0007669"/>
    <property type="project" value="TreeGrafter"/>
</dbReference>
<accession>A0A812JNA0</accession>
<dbReference type="EMBL" id="CAJNDS010000433">
    <property type="protein sequence ID" value="CAE7205539.1"/>
    <property type="molecule type" value="Genomic_DNA"/>
</dbReference>
<dbReference type="Proteomes" id="UP000604046">
    <property type="component" value="Unassembled WGS sequence"/>
</dbReference>
<keyword evidence="1" id="KW-0723">Serine/threonine-protein kinase</keyword>
<feature type="domain" description="Protein kinase" evidence="7">
    <location>
        <begin position="1"/>
        <end position="90"/>
    </location>
</feature>
<dbReference type="GO" id="GO:0004674">
    <property type="term" value="F:protein serine/threonine kinase activity"/>
    <property type="evidence" value="ECO:0007669"/>
    <property type="project" value="UniProtKB-KW"/>
</dbReference>
<reference evidence="8" key="1">
    <citation type="submission" date="2021-02" db="EMBL/GenBank/DDBJ databases">
        <authorList>
            <person name="Dougan E. K."/>
            <person name="Rhodes N."/>
            <person name="Thang M."/>
            <person name="Chan C."/>
        </authorList>
    </citation>
    <scope>NUCLEOTIDE SEQUENCE</scope>
</reference>
<dbReference type="GO" id="GO:0035556">
    <property type="term" value="P:intracellular signal transduction"/>
    <property type="evidence" value="ECO:0007669"/>
    <property type="project" value="TreeGrafter"/>
</dbReference>
<feature type="non-terminal residue" evidence="8">
    <location>
        <position position="1"/>
    </location>
</feature>
<evidence type="ECO:0000256" key="5">
    <source>
        <dbReference type="ARBA" id="ARBA00022840"/>
    </source>
</evidence>
<dbReference type="OrthoDB" id="422094at2759"/>
<dbReference type="InterPro" id="IPR000719">
    <property type="entry name" value="Prot_kinase_dom"/>
</dbReference>
<evidence type="ECO:0000256" key="3">
    <source>
        <dbReference type="ARBA" id="ARBA00022741"/>
    </source>
</evidence>
<keyword evidence="6" id="KW-1133">Transmembrane helix</keyword>
<dbReference type="AlphaFoldDB" id="A0A812JNA0"/>
<keyword evidence="9" id="KW-1185">Reference proteome</keyword>
<evidence type="ECO:0000256" key="1">
    <source>
        <dbReference type="ARBA" id="ARBA00022527"/>
    </source>
</evidence>
<dbReference type="Gene3D" id="1.10.510.10">
    <property type="entry name" value="Transferase(Phosphotransferase) domain 1"/>
    <property type="match status" value="1"/>
</dbReference>
<evidence type="ECO:0000256" key="2">
    <source>
        <dbReference type="ARBA" id="ARBA00022679"/>
    </source>
</evidence>
<keyword evidence="6" id="KW-0472">Membrane</keyword>
<evidence type="ECO:0000313" key="9">
    <source>
        <dbReference type="Proteomes" id="UP000604046"/>
    </source>
</evidence>
<dbReference type="GO" id="GO:0005524">
    <property type="term" value="F:ATP binding"/>
    <property type="evidence" value="ECO:0007669"/>
    <property type="project" value="UniProtKB-KW"/>
</dbReference>
<keyword evidence="4" id="KW-0418">Kinase</keyword>
<keyword evidence="3" id="KW-0547">Nucleotide-binding</keyword>
<evidence type="ECO:0000313" key="8">
    <source>
        <dbReference type="EMBL" id="CAE7205539.1"/>
    </source>
</evidence>
<keyword evidence="2" id="KW-0808">Transferase</keyword>
<evidence type="ECO:0000256" key="4">
    <source>
        <dbReference type="ARBA" id="ARBA00022777"/>
    </source>
</evidence>
<dbReference type="SUPFAM" id="SSF56112">
    <property type="entry name" value="Protein kinase-like (PK-like)"/>
    <property type="match status" value="1"/>
</dbReference>
<name>A0A812JNA0_9DINO</name>
<organism evidence="8 9">
    <name type="scientific">Symbiodinium natans</name>
    <dbReference type="NCBI Taxonomy" id="878477"/>
    <lineage>
        <taxon>Eukaryota</taxon>
        <taxon>Sar</taxon>
        <taxon>Alveolata</taxon>
        <taxon>Dinophyceae</taxon>
        <taxon>Suessiales</taxon>
        <taxon>Symbiodiniaceae</taxon>
        <taxon>Symbiodinium</taxon>
    </lineage>
</organism>
<evidence type="ECO:0000256" key="6">
    <source>
        <dbReference type="SAM" id="Phobius"/>
    </source>
</evidence>
<keyword evidence="6" id="KW-0812">Transmembrane</keyword>
<dbReference type="Pfam" id="PF00069">
    <property type="entry name" value="Pkinase"/>
    <property type="match status" value="1"/>
</dbReference>